<organism evidence="1 2">
    <name type="scientific">Providencia hangzhouensis</name>
    <dbReference type="NCBI Taxonomy" id="3031799"/>
    <lineage>
        <taxon>Bacteria</taxon>
        <taxon>Pseudomonadati</taxon>
        <taxon>Pseudomonadota</taxon>
        <taxon>Gammaproteobacteria</taxon>
        <taxon>Enterobacterales</taxon>
        <taxon>Morganellaceae</taxon>
        <taxon>Providencia</taxon>
    </lineage>
</organism>
<proteinExistence type="predicted"/>
<dbReference type="GeneID" id="92274516"/>
<dbReference type="RefSeq" id="WP_096863817.1">
    <property type="nucleotide sequence ID" value="NZ_CP135052.1"/>
</dbReference>
<name>A0ABY9ZDT2_9GAMM</name>
<accession>A0ABY9ZDT2</accession>
<evidence type="ECO:0000313" key="1">
    <source>
        <dbReference type="EMBL" id="WNK25913.1"/>
    </source>
</evidence>
<sequence>MQIPTELVFRPASELPTEDLDGRDVIIINPCDGWHLGIVRVEKEGDWVHIGIRPWMGSEMTPHDFYVAWALLPNLYDLSQKYDGERYMNRHCCVCKRRDHSTAEHK</sequence>
<gene>
    <name evidence="1" type="ORF">PZ638_08610</name>
</gene>
<evidence type="ECO:0008006" key="3">
    <source>
        <dbReference type="Google" id="ProtNLM"/>
    </source>
</evidence>
<reference evidence="1" key="1">
    <citation type="journal article" date="2023" name="Microbiol. Spectr.">
        <title>Whole-genome sequencing provides insights into a novel species: Providencia hangzhouensis associated with urinary tract infections.</title>
        <authorList>
            <person name="Dong X."/>
            <person name="Yu Y."/>
            <person name="Liu J."/>
            <person name="Cao D."/>
            <person name="Xiang Y."/>
            <person name="Bi K."/>
            <person name="Yuan X."/>
            <person name="Li S."/>
            <person name="Wu T."/>
            <person name="Zhang Y."/>
        </authorList>
    </citation>
    <scope>NUCLEOTIDE SEQUENCE</scope>
    <source>
        <strain evidence="1">PR-310</strain>
    </source>
</reference>
<dbReference type="EMBL" id="CP135052">
    <property type="protein sequence ID" value="WNK25913.1"/>
    <property type="molecule type" value="Genomic_DNA"/>
</dbReference>
<dbReference type="Proteomes" id="UP001163184">
    <property type="component" value="Chromosome"/>
</dbReference>
<evidence type="ECO:0000313" key="2">
    <source>
        <dbReference type="Proteomes" id="UP001163184"/>
    </source>
</evidence>
<protein>
    <recommendedName>
        <fullName evidence="3">Phage protein</fullName>
    </recommendedName>
</protein>
<keyword evidence="2" id="KW-1185">Reference proteome</keyword>